<evidence type="ECO:0000313" key="2">
    <source>
        <dbReference type="EMBL" id="MBM9619074.1"/>
    </source>
</evidence>
<feature type="transmembrane region" description="Helical" evidence="1">
    <location>
        <begin position="279"/>
        <end position="299"/>
    </location>
</feature>
<keyword evidence="1" id="KW-0472">Membrane</keyword>
<dbReference type="EMBL" id="JAFEJA010000001">
    <property type="protein sequence ID" value="MBM9619074.1"/>
    <property type="molecule type" value="Genomic_DNA"/>
</dbReference>
<accession>A0ABS2UNH9</accession>
<evidence type="ECO:0000313" key="3">
    <source>
        <dbReference type="Proteomes" id="UP000664109"/>
    </source>
</evidence>
<protein>
    <recommendedName>
        <fullName evidence="4">Integral membrane protein</fullName>
    </recommendedName>
</protein>
<dbReference type="Proteomes" id="UP000664109">
    <property type="component" value="Unassembled WGS sequence"/>
</dbReference>
<feature type="transmembrane region" description="Helical" evidence="1">
    <location>
        <begin position="52"/>
        <end position="72"/>
    </location>
</feature>
<keyword evidence="1" id="KW-0812">Transmembrane</keyword>
<keyword evidence="3" id="KW-1185">Reference proteome</keyword>
<feature type="transmembrane region" description="Helical" evidence="1">
    <location>
        <begin position="305"/>
        <end position="327"/>
    </location>
</feature>
<feature type="transmembrane region" description="Helical" evidence="1">
    <location>
        <begin position="93"/>
        <end position="117"/>
    </location>
</feature>
<organism evidence="2 3">
    <name type="scientific">Streptomyces zhihengii</name>
    <dbReference type="NCBI Taxonomy" id="1818004"/>
    <lineage>
        <taxon>Bacteria</taxon>
        <taxon>Bacillati</taxon>
        <taxon>Actinomycetota</taxon>
        <taxon>Actinomycetes</taxon>
        <taxon>Kitasatosporales</taxon>
        <taxon>Streptomycetaceae</taxon>
        <taxon>Streptomyces</taxon>
    </lineage>
</organism>
<evidence type="ECO:0008006" key="4">
    <source>
        <dbReference type="Google" id="ProtNLM"/>
    </source>
</evidence>
<feature type="transmembrane region" description="Helical" evidence="1">
    <location>
        <begin position="21"/>
        <end position="40"/>
    </location>
</feature>
<sequence length="382" mass="38221">MLALRLARGAHPLVQLRRLMVAAASAGVGFLLLCALSYALSHPADSGAATLRLLWCLVPLAATVYFAVSVARSDPGTRPRAGLSAAGLGPARLGVTAAVTTAVAATLGSAVALLFFLHLRGDITGLPFDGAAADLLAAEESLPLGAALILLALVPLTATAAAAVALRPRPEEAEGDDEAPAPTPAGLPWGVALVAAGLAVETYAGGRDSGGTLPLPGQGAGHPAGVLVGWTLTAAGLWLAGPALTHLCGRLLQAFRPGATRLLAGRILMQEARRVGRPLGVVCAVGSGAVAALAVYGGVPRPWGPLTVLGAVLVVTCTTTVLVTAVVEARRARAGITDALLRIGTQATALRRAAVLRAVALLVVFAPLTWAVATLAAAPLKG</sequence>
<gene>
    <name evidence="2" type="ORF">JE024_10100</name>
</gene>
<comment type="caution">
    <text evidence="2">The sequence shown here is derived from an EMBL/GenBank/DDBJ whole genome shotgun (WGS) entry which is preliminary data.</text>
</comment>
<dbReference type="RefSeq" id="WP_205373267.1">
    <property type="nucleotide sequence ID" value="NZ_JAFEJA010000001.1"/>
</dbReference>
<name>A0ABS2UNH9_9ACTN</name>
<proteinExistence type="predicted"/>
<feature type="transmembrane region" description="Helical" evidence="1">
    <location>
        <begin position="358"/>
        <end position="380"/>
    </location>
</feature>
<keyword evidence="1" id="KW-1133">Transmembrane helix</keyword>
<reference evidence="2 3" key="1">
    <citation type="journal article" date="2016" name="Arch. Microbiol.">
        <title>Streptomyces zhihengii sp. nov., isolated from rhizospheric soil of Psammosilene tunicoides.</title>
        <authorList>
            <person name="Huang M.J."/>
            <person name="Fei J.J."/>
            <person name="Salam N."/>
            <person name="Kim C.J."/>
            <person name="Hozzein W.N."/>
            <person name="Xiao M."/>
            <person name="Huang H.Q."/>
            <person name="Li W.J."/>
        </authorList>
    </citation>
    <scope>NUCLEOTIDE SEQUENCE [LARGE SCALE GENOMIC DNA]</scope>
    <source>
        <strain evidence="2 3">YIM T102</strain>
    </source>
</reference>
<feature type="transmembrane region" description="Helical" evidence="1">
    <location>
        <begin position="144"/>
        <end position="166"/>
    </location>
</feature>
<evidence type="ECO:0000256" key="1">
    <source>
        <dbReference type="SAM" id="Phobius"/>
    </source>
</evidence>